<proteinExistence type="predicted"/>
<dbReference type="PANTHER" id="PTHR42862">
    <property type="entry name" value="DELTA-1-PYRROLINE-5-CARBOXYLATE DEHYDROGENASE 1, ISOFORM A-RELATED"/>
    <property type="match status" value="1"/>
</dbReference>
<evidence type="ECO:0000259" key="3">
    <source>
        <dbReference type="Pfam" id="PF00171"/>
    </source>
</evidence>
<dbReference type="AlphaFoldDB" id="A0A5J4P8Y3"/>
<gene>
    <name evidence="4" type="ORF">EZS27_043520</name>
</gene>
<evidence type="ECO:0000256" key="1">
    <source>
        <dbReference type="ARBA" id="ARBA00023002"/>
    </source>
</evidence>
<keyword evidence="1" id="KW-0560">Oxidoreductase</keyword>
<organism evidence="4">
    <name type="scientific">termite gut metagenome</name>
    <dbReference type="NCBI Taxonomy" id="433724"/>
    <lineage>
        <taxon>unclassified sequences</taxon>
        <taxon>metagenomes</taxon>
        <taxon>organismal metagenomes</taxon>
    </lineage>
</organism>
<dbReference type="Gene3D" id="3.40.605.10">
    <property type="entry name" value="Aldehyde Dehydrogenase, Chain A, domain 1"/>
    <property type="match status" value="1"/>
</dbReference>
<dbReference type="InterPro" id="IPR016161">
    <property type="entry name" value="Ald_DH/histidinol_DH"/>
</dbReference>
<feature type="domain" description="Aldehyde dehydrogenase" evidence="3">
    <location>
        <begin position="2"/>
        <end position="51"/>
    </location>
</feature>
<dbReference type="InterPro" id="IPR050485">
    <property type="entry name" value="Proline_metab_enzyme"/>
</dbReference>
<dbReference type="Gene3D" id="3.40.309.10">
    <property type="entry name" value="Aldehyde Dehydrogenase, Chain A, domain 2"/>
    <property type="match status" value="1"/>
</dbReference>
<sequence length="184" mass="20423">WKDRMEAGNLYLNRSITGAIVRRQPFGGMKRSAFGAGIKAGGPNYVSCFVEFNEGETPKLSNVTAYPFKKYITKEQDRVRLQYAAQSYAKAWIEDFSIEKDISLIIVELNTFRYLPLKSMAIRLLDDDNLCDTLLTIYAASLTTTKITVSLSASHPDMGIIKEAAAAFGNMNVSVQDESQFVAG</sequence>
<feature type="non-terminal residue" evidence="4">
    <location>
        <position position="1"/>
    </location>
</feature>
<name>A0A5J4P8Y3_9ZZZZ</name>
<keyword evidence="2" id="KW-0520">NAD</keyword>
<dbReference type="InterPro" id="IPR016163">
    <property type="entry name" value="Ald_DH_C"/>
</dbReference>
<dbReference type="PANTHER" id="PTHR42862:SF1">
    <property type="entry name" value="DELTA-1-PYRROLINE-5-CARBOXYLATE DEHYDROGENASE 2, ISOFORM A-RELATED"/>
    <property type="match status" value="1"/>
</dbReference>
<evidence type="ECO:0000313" key="4">
    <source>
        <dbReference type="EMBL" id="KAA6304829.1"/>
    </source>
</evidence>
<dbReference type="EMBL" id="SNRY01011194">
    <property type="protein sequence ID" value="KAA6304829.1"/>
    <property type="molecule type" value="Genomic_DNA"/>
</dbReference>
<reference evidence="4" key="1">
    <citation type="submission" date="2019-03" db="EMBL/GenBank/DDBJ databases">
        <title>Single cell metagenomics reveals metabolic interactions within the superorganism composed of flagellate Streblomastix strix and complex community of Bacteroidetes bacteria on its surface.</title>
        <authorList>
            <person name="Treitli S.C."/>
            <person name="Kolisko M."/>
            <person name="Husnik F."/>
            <person name="Keeling P."/>
            <person name="Hampl V."/>
        </authorList>
    </citation>
    <scope>NUCLEOTIDE SEQUENCE</scope>
    <source>
        <strain evidence="4">STM</strain>
    </source>
</reference>
<dbReference type="InterPro" id="IPR016162">
    <property type="entry name" value="Ald_DH_N"/>
</dbReference>
<dbReference type="SUPFAM" id="SSF53720">
    <property type="entry name" value="ALDH-like"/>
    <property type="match status" value="1"/>
</dbReference>
<dbReference type="InterPro" id="IPR015590">
    <property type="entry name" value="Aldehyde_DH_dom"/>
</dbReference>
<evidence type="ECO:0000256" key="2">
    <source>
        <dbReference type="ARBA" id="ARBA00023027"/>
    </source>
</evidence>
<comment type="caution">
    <text evidence="4">The sequence shown here is derived from an EMBL/GenBank/DDBJ whole genome shotgun (WGS) entry which is preliminary data.</text>
</comment>
<dbReference type="GO" id="GO:0010133">
    <property type="term" value="P:L-proline catabolic process to L-glutamate"/>
    <property type="evidence" value="ECO:0007669"/>
    <property type="project" value="TreeGrafter"/>
</dbReference>
<protein>
    <recommendedName>
        <fullName evidence="3">Aldehyde dehydrogenase domain-containing protein</fullName>
    </recommendedName>
</protein>
<dbReference type="GO" id="GO:0009898">
    <property type="term" value="C:cytoplasmic side of plasma membrane"/>
    <property type="evidence" value="ECO:0007669"/>
    <property type="project" value="TreeGrafter"/>
</dbReference>
<dbReference type="GO" id="GO:0003842">
    <property type="term" value="F:L-glutamate gamma-semialdehyde dehydrogenase activity"/>
    <property type="evidence" value="ECO:0007669"/>
    <property type="project" value="TreeGrafter"/>
</dbReference>
<accession>A0A5J4P8Y3</accession>
<feature type="non-terminal residue" evidence="4">
    <location>
        <position position="184"/>
    </location>
</feature>
<dbReference type="Pfam" id="PF00171">
    <property type="entry name" value="Aldedh"/>
    <property type="match status" value="1"/>
</dbReference>